<sequence length="183" mass="20124">MVCVCGHTAEQHLQEAMHPPGPLAQKWDPKIHTQERPTDAFGDMVCSDLSEKQSKYVRLSDNTPPGTIYELMTQHWGLREPNLLISVTGGAKDFTMKPRLRSVFRRGLVKVAQTTGAWVITGGTHTGVMKEVGQAVRDSSLSSRCRESRVVTVGVATWGAIHNRHSLVRPPHCSALVYGGVKN</sequence>
<name>A0ABM3WVK7_ERIEU</name>
<feature type="domain" description="TRPM SLOG" evidence="1">
    <location>
        <begin position="55"/>
        <end position="170"/>
    </location>
</feature>
<proteinExistence type="predicted"/>
<dbReference type="InterPro" id="IPR050927">
    <property type="entry name" value="TRPM"/>
</dbReference>
<organism evidence="2 3">
    <name type="scientific">Erinaceus europaeus</name>
    <name type="common">Western European hedgehog</name>
    <dbReference type="NCBI Taxonomy" id="9365"/>
    <lineage>
        <taxon>Eukaryota</taxon>
        <taxon>Metazoa</taxon>
        <taxon>Chordata</taxon>
        <taxon>Craniata</taxon>
        <taxon>Vertebrata</taxon>
        <taxon>Euteleostomi</taxon>
        <taxon>Mammalia</taxon>
        <taxon>Eutheria</taxon>
        <taxon>Laurasiatheria</taxon>
        <taxon>Eulipotyphla</taxon>
        <taxon>Erinaceidae</taxon>
        <taxon>Erinaceinae</taxon>
        <taxon>Erinaceus</taxon>
    </lineage>
</organism>
<keyword evidence="2" id="KW-1185">Reference proteome</keyword>
<gene>
    <name evidence="3" type="primary">LOC107523379</name>
</gene>
<dbReference type="RefSeq" id="XP_060040609.1">
    <property type="nucleotide sequence ID" value="XM_060184626.1"/>
</dbReference>
<reference evidence="3" key="1">
    <citation type="submission" date="2025-08" db="UniProtKB">
        <authorList>
            <consortium name="RefSeq"/>
        </authorList>
    </citation>
    <scope>IDENTIFICATION</scope>
</reference>
<evidence type="ECO:0000259" key="1">
    <source>
        <dbReference type="Pfam" id="PF18139"/>
    </source>
</evidence>
<dbReference type="PANTHER" id="PTHR13800">
    <property type="entry name" value="TRANSIENT RECEPTOR POTENTIAL CATION CHANNEL, SUBFAMILY M, MEMBER 6"/>
    <property type="match status" value="1"/>
</dbReference>
<dbReference type="Proteomes" id="UP001652624">
    <property type="component" value="Unplaced"/>
</dbReference>
<dbReference type="InterPro" id="IPR041491">
    <property type="entry name" value="TRPM_SLOG"/>
</dbReference>
<dbReference type="GeneID" id="107523379"/>
<evidence type="ECO:0000313" key="3">
    <source>
        <dbReference type="RefSeq" id="XP_060040609.1"/>
    </source>
</evidence>
<dbReference type="Pfam" id="PF18139">
    <property type="entry name" value="LSDAT_euk"/>
    <property type="match status" value="1"/>
</dbReference>
<dbReference type="PANTHER" id="PTHR13800:SF2">
    <property type="entry name" value="TRANSIENT RECEPTOR POTENTIAL CATION CHANNEL SUBFAMILY M MEMBER 2"/>
    <property type="match status" value="1"/>
</dbReference>
<accession>A0ABM3WVK7</accession>
<protein>
    <submittedName>
        <fullName evidence="3">Transient receptor potential cation channel subfamily M member 2-like isoform X2</fullName>
    </submittedName>
</protein>
<evidence type="ECO:0000313" key="2">
    <source>
        <dbReference type="Proteomes" id="UP001652624"/>
    </source>
</evidence>